<dbReference type="GO" id="GO:0001147">
    <property type="term" value="F:transcription termination site sequence-specific DNA binding"/>
    <property type="evidence" value="ECO:0007669"/>
    <property type="project" value="TreeGrafter"/>
</dbReference>
<dbReference type="CDD" id="cd00060">
    <property type="entry name" value="FHA"/>
    <property type="match status" value="1"/>
</dbReference>
<feature type="compositionally biased region" description="Polar residues" evidence="6">
    <location>
        <begin position="967"/>
        <end position="994"/>
    </location>
</feature>
<dbReference type="SUPFAM" id="SSF49879">
    <property type="entry name" value="SMAD/FHA domain"/>
    <property type="match status" value="1"/>
</dbReference>
<evidence type="ECO:0000313" key="10">
    <source>
        <dbReference type="Proteomes" id="UP000747542"/>
    </source>
</evidence>
<feature type="region of interest" description="Disordered" evidence="6">
    <location>
        <begin position="1315"/>
        <end position="1354"/>
    </location>
</feature>
<evidence type="ECO:0000256" key="5">
    <source>
        <dbReference type="PROSITE-ProRule" id="PRU00560"/>
    </source>
</evidence>
<evidence type="ECO:0000256" key="4">
    <source>
        <dbReference type="ARBA" id="ARBA00022840"/>
    </source>
</evidence>
<dbReference type="PROSITE" id="PS51198">
    <property type="entry name" value="UVRD_HELICASE_ATP_BIND"/>
    <property type="match status" value="1"/>
</dbReference>
<feature type="domain" description="UvrD-like helicase ATP-binding" evidence="8">
    <location>
        <begin position="1733"/>
        <end position="2036"/>
    </location>
</feature>
<evidence type="ECO:0000256" key="6">
    <source>
        <dbReference type="SAM" id="MobiDB-lite"/>
    </source>
</evidence>
<dbReference type="GO" id="GO:0016787">
    <property type="term" value="F:hydrolase activity"/>
    <property type="evidence" value="ECO:0007669"/>
    <property type="project" value="UniProtKB-UniRule"/>
</dbReference>
<evidence type="ECO:0000256" key="3">
    <source>
        <dbReference type="ARBA" id="ARBA00022806"/>
    </source>
</evidence>
<dbReference type="SUPFAM" id="SSF52540">
    <property type="entry name" value="P-loop containing nucleoside triphosphate hydrolases"/>
    <property type="match status" value="1"/>
</dbReference>
<dbReference type="Gene3D" id="3.40.50.300">
    <property type="entry name" value="P-loop containing nucleotide triphosphate hydrolases"/>
    <property type="match status" value="1"/>
</dbReference>
<keyword evidence="4 5" id="KW-0067">ATP-binding</keyword>
<dbReference type="Pfam" id="PF00498">
    <property type="entry name" value="FHA"/>
    <property type="match status" value="1"/>
</dbReference>
<feature type="region of interest" description="Disordered" evidence="6">
    <location>
        <begin position="710"/>
        <end position="730"/>
    </location>
</feature>
<dbReference type="InterPro" id="IPR000253">
    <property type="entry name" value="FHA_dom"/>
</dbReference>
<feature type="non-terminal residue" evidence="9">
    <location>
        <position position="1"/>
    </location>
</feature>
<keyword evidence="1 5" id="KW-0547">Nucleotide-binding</keyword>
<keyword evidence="3 5" id="KW-0347">Helicase</keyword>
<keyword evidence="2 5" id="KW-0378">Hydrolase</keyword>
<dbReference type="Pfam" id="PF13086">
    <property type="entry name" value="AAA_11"/>
    <property type="match status" value="1"/>
</dbReference>
<feature type="domain" description="FHA" evidence="7">
    <location>
        <begin position="23"/>
        <end position="74"/>
    </location>
</feature>
<gene>
    <name evidence="9" type="primary">Setx-L</name>
    <name evidence="9" type="ORF">Hamer_G020783</name>
</gene>
<dbReference type="Gene3D" id="2.60.200.20">
    <property type="match status" value="1"/>
</dbReference>
<dbReference type="InterPro" id="IPR041677">
    <property type="entry name" value="DNA2/NAM7_AAA_11"/>
</dbReference>
<keyword evidence="10" id="KW-1185">Reference proteome</keyword>
<accession>A0A8J5N8C5</accession>
<proteinExistence type="predicted"/>
<evidence type="ECO:0000256" key="1">
    <source>
        <dbReference type="ARBA" id="ARBA00022741"/>
    </source>
</evidence>
<dbReference type="InterPro" id="IPR045055">
    <property type="entry name" value="DNA2/NAM7-like"/>
</dbReference>
<feature type="compositionally biased region" description="Basic and acidic residues" evidence="6">
    <location>
        <begin position="1432"/>
        <end position="1446"/>
    </location>
</feature>
<dbReference type="GO" id="GO:0005524">
    <property type="term" value="F:ATP binding"/>
    <property type="evidence" value="ECO:0007669"/>
    <property type="project" value="UniProtKB-UniRule"/>
</dbReference>
<organism evidence="9 10">
    <name type="scientific">Homarus americanus</name>
    <name type="common">American lobster</name>
    <dbReference type="NCBI Taxonomy" id="6706"/>
    <lineage>
        <taxon>Eukaryota</taxon>
        <taxon>Metazoa</taxon>
        <taxon>Ecdysozoa</taxon>
        <taxon>Arthropoda</taxon>
        <taxon>Crustacea</taxon>
        <taxon>Multicrustacea</taxon>
        <taxon>Malacostraca</taxon>
        <taxon>Eumalacostraca</taxon>
        <taxon>Eucarida</taxon>
        <taxon>Decapoda</taxon>
        <taxon>Pleocyemata</taxon>
        <taxon>Astacidea</taxon>
        <taxon>Nephropoidea</taxon>
        <taxon>Nephropidae</taxon>
        <taxon>Homarus</taxon>
    </lineage>
</organism>
<feature type="compositionally biased region" description="Basic and acidic residues" evidence="6">
    <location>
        <begin position="1387"/>
        <end position="1403"/>
    </location>
</feature>
<comment type="caution">
    <text evidence="9">The sequence shown here is derived from an EMBL/GenBank/DDBJ whole genome shotgun (WGS) entry which is preliminary data.</text>
</comment>
<dbReference type="InterPro" id="IPR014016">
    <property type="entry name" value="UvrD-like_ATP-bd"/>
</dbReference>
<dbReference type="GO" id="GO:0016604">
    <property type="term" value="C:nuclear body"/>
    <property type="evidence" value="ECO:0007669"/>
    <property type="project" value="TreeGrafter"/>
</dbReference>
<feature type="region of interest" description="Disordered" evidence="6">
    <location>
        <begin position="824"/>
        <end position="843"/>
    </location>
</feature>
<dbReference type="InterPro" id="IPR008984">
    <property type="entry name" value="SMAD_FHA_dom_sf"/>
</dbReference>
<sequence>MDLFLLRLGTGEKYTLNPDKKRFLIGRNNSCDFTFTSPHISRKHCEILRVPPRGTLIIKNLKGSNTTYIDELQLKSVDNFAELRIGCKIGLGVPLSQTQGDGNEKLQQHLADLSYSGPSAAVQDSIPHADPQKCGPAQQAGPQNQTMPGVRLTPQPGPARQAIQELPGLLNLLKSHTNVTSDSAPTSLLQNTDTKPFTSTPLPQVIHPIPPLQKLHPSTYQSLSWAQNRIQEPLSELHLQSTYNEDHSHTDRQRLHSVNTPSAAPNNVQPAKTFGGAPYKSELWEKVDALKATHSEYNPQPGLCQVQRDQQVCETSHGPCKRILSKKDHDESVPGKLQRLGAVYGDYVGTSQQNNSKQINLLNSQLKEGGADPSQLQVFNRSALGEYTQTQKPDNKSRHQGEGPGAVMCEHSLGMEHLGNTHSSDHHQSVPLMLSSSVEKRLQSPMEDGNQQEKVSVSVEAPQSVCSLLTESGSSQSPSRIFSQFKQTSEDSRVALSLNKDLAPLVHVSNWKQIRRHSRDVLPQSVIPDDSQIEHTSQHGNGLQTTKTSEEFNLIIQQSSSKLKVISEKKLALNCSNIDQTTKVQQFSSSTRRDSMTDKLVSSNVSSCNIDPNCKQSVVDSCDKQDAAQLNMSLEQQAVVTQEKQRDLFNKSPVFTRKDNKHYIIEDNNKQTNRNLAALPLGSQQFSNVDTRSKESCNPADGLVSPCSIDLTQTDPEHTEESDNASDDNIENWIHNKDKHVKYENVDDIVFICDSKEDSSSVENQNFSGKRNITIHEEINVDDDSNKGQHSESIKSESDVQVVDLGSTCDSELLLQHRKTKKRSLVINSDSSSDSFSVEKKDFSGKRKRSIHEEIYVDFCDIDSNKGHHSSSECKELKKHKENKSINLVKGSQGKDKEDVTDSKKHITGRKHRQSDSYDSSDTKQDKDVHKYKKQTLCSTRDIPEKKNPSTMGTEKNDPPSDKGYSKSHSVLSCTSTGTGIDNISENLSMPSVSRKTKISESEPTVLRTRGEQDAVSDATCPNVFDKSKLLLNVAIKQEKTEEAQVKDIKIKKEKGEEDGVLIKKEKGEEDGVLIKKEFDQNLNAVDEDGDNDGVIFMYSQVDETIWVSSDEEESPSQNDISFGPLPRSPDLDIDELFREDEEQKLRQNASGISTNSTPEEAVTDDQWFPILSQSFFDDDDDFVNQPVESAKGPALPEPLPGPSGLNEMTEDNDESIGEWWPELSQQFFDDDLDNSKIHGASKSDVTLSGSSKNLDTVIEKLRNTNKRRSQLTDPKLPPTRTKSDNLRRRGKSCQEFYGKHYRYNEDNLLSTADRRDETGVRGERISRERKSRKDSSWKRVITPPQKQKCKKGSALRANLTSKFNLVSYKATVEHKPREKHHLVPKIKVENKEKKVEEKQKEAHQKKREAHQKKSHLVTDRPRAGENISIQKKTERKDSGNQEKPRPKVAAKVTKKTRSERLIDVDLFTALAVPTPKPQKLSFKIPKNCDKTVDKMIKSLSGSVSAPSTSVGSSLVLVKPSAGELDTNPPPRVEPEMRVGTENIDGDTTLLLQPPVLKEQIVNKSEKEQKDFIEIGTGSLKFWKLKMFTLITQDQSFKGQHPRQGSLISLRIQEGAKKIHIFGHVDHFMKHRKVMVTKELQQACPNGEVCLMMGVRVTKDVIQKATNGKLIMISNVSYIRPSTRMWEGLCKLPLSPLCEDILQPSKDVFMGDRMFDQYLVNGLHLNDVQKKAVVEVSNKCVSNYHIPKMSLIHGPPGTGKTRTIVGLIAQMVQLCCENGLPVCRILLCAPSNAAVDELTLRLIRLREIGICLRVVRVCSREVINPEIKNCTLDSFVEKQIKVELSTPQNPSTKQEWERRKAIVEEAATSLQNAMKGNRSKEEIRQMEIRLTELVRSRTDFERSFHTQPTAQEKHQLQQKWQQKILLNAEVITTTLGGCLSGIMSDVFCKKPNNFTCCIIDEAGQCKETETWLPLLLGVRKLVLVGDHRQLPATVLSRLAQVKNLKQSLFERLYHRFVIELQLDSCVHTLSIQYRMHPEIAMWPSLHFYSGRLTTSADIIQERTSDLKPYVVFDLK</sequence>
<evidence type="ECO:0000256" key="2">
    <source>
        <dbReference type="ARBA" id="ARBA00022801"/>
    </source>
</evidence>
<feature type="compositionally biased region" description="Basic and acidic residues" evidence="6">
    <location>
        <begin position="955"/>
        <end position="965"/>
    </location>
</feature>
<evidence type="ECO:0000259" key="8">
    <source>
        <dbReference type="PROSITE" id="PS51198"/>
    </source>
</evidence>
<dbReference type="CDD" id="cd18042">
    <property type="entry name" value="DEXXQc_SETX"/>
    <property type="match status" value="1"/>
</dbReference>
<feature type="region of interest" description="Disordered" evidence="6">
    <location>
        <begin position="778"/>
        <end position="800"/>
    </location>
</feature>
<feature type="compositionally biased region" description="Basic residues" evidence="6">
    <location>
        <begin position="1404"/>
        <end position="1416"/>
    </location>
</feature>
<feature type="compositionally biased region" description="Basic and acidic residues" evidence="6">
    <location>
        <begin position="778"/>
        <end position="798"/>
    </location>
</feature>
<protein>
    <submittedName>
        <fullName evidence="9">Helicase senataxin-like</fullName>
    </submittedName>
</protein>
<feature type="region of interest" description="Disordered" evidence="6">
    <location>
        <begin position="1108"/>
        <end position="1165"/>
    </location>
</feature>
<dbReference type="PROSITE" id="PS50096">
    <property type="entry name" value="IQ"/>
    <property type="match status" value="1"/>
</dbReference>
<dbReference type="EMBL" id="JAHLQT010004696">
    <property type="protein sequence ID" value="KAG7175715.1"/>
    <property type="molecule type" value="Genomic_DNA"/>
</dbReference>
<feature type="region of interest" description="Disordered" evidence="6">
    <location>
        <begin position="1262"/>
        <end position="1291"/>
    </location>
</feature>
<feature type="binding site" evidence="5">
    <location>
        <begin position="1754"/>
        <end position="1761"/>
    </location>
    <ligand>
        <name>ATP</name>
        <dbReference type="ChEBI" id="CHEBI:30616"/>
    </ligand>
</feature>
<evidence type="ECO:0000313" key="9">
    <source>
        <dbReference type="EMBL" id="KAG7175715.1"/>
    </source>
</evidence>
<name>A0A8J5N8C5_HOMAM</name>
<feature type="region of interest" description="Disordered" evidence="6">
    <location>
        <begin position="1375"/>
        <end position="1455"/>
    </location>
</feature>
<dbReference type="GO" id="GO:0006369">
    <property type="term" value="P:termination of RNA polymerase II transcription"/>
    <property type="evidence" value="ECO:0007669"/>
    <property type="project" value="TreeGrafter"/>
</dbReference>
<reference evidence="9" key="1">
    <citation type="journal article" date="2021" name="Sci. Adv.">
        <title>The American lobster genome reveals insights on longevity, neural, and immune adaptations.</title>
        <authorList>
            <person name="Polinski J.M."/>
            <person name="Zimin A.V."/>
            <person name="Clark K.F."/>
            <person name="Kohn A.B."/>
            <person name="Sadowski N."/>
            <person name="Timp W."/>
            <person name="Ptitsyn A."/>
            <person name="Khanna P."/>
            <person name="Romanova D.Y."/>
            <person name="Williams P."/>
            <person name="Greenwood S.J."/>
            <person name="Moroz L.L."/>
            <person name="Walt D.R."/>
            <person name="Bodnar A.G."/>
        </authorList>
    </citation>
    <scope>NUCLEOTIDE SEQUENCE</scope>
    <source>
        <strain evidence="9">GMGI-L3</strain>
    </source>
</reference>
<feature type="compositionally biased region" description="Basic and acidic residues" evidence="6">
    <location>
        <begin position="893"/>
        <end position="905"/>
    </location>
</feature>
<dbReference type="Proteomes" id="UP000747542">
    <property type="component" value="Unassembled WGS sequence"/>
</dbReference>
<dbReference type="Pfam" id="PF13087">
    <property type="entry name" value="AAA_12"/>
    <property type="match status" value="1"/>
</dbReference>
<dbReference type="PANTHER" id="PTHR10887:SF495">
    <property type="entry name" value="HELICASE SENATAXIN ISOFORM X1-RELATED"/>
    <property type="match status" value="1"/>
</dbReference>
<dbReference type="GO" id="GO:0004386">
    <property type="term" value="F:helicase activity"/>
    <property type="evidence" value="ECO:0007669"/>
    <property type="project" value="UniProtKB-UniRule"/>
</dbReference>
<dbReference type="InterPro" id="IPR041679">
    <property type="entry name" value="DNA2/NAM7-like_C"/>
</dbReference>
<evidence type="ECO:0000259" key="7">
    <source>
        <dbReference type="PROSITE" id="PS50006"/>
    </source>
</evidence>
<dbReference type="PANTHER" id="PTHR10887">
    <property type="entry name" value="DNA2/NAM7 HELICASE FAMILY"/>
    <property type="match status" value="1"/>
</dbReference>
<feature type="region of interest" description="Disordered" evidence="6">
    <location>
        <begin position="386"/>
        <end position="407"/>
    </location>
</feature>
<dbReference type="PROSITE" id="PS50006">
    <property type="entry name" value="FHA_DOMAIN"/>
    <property type="match status" value="1"/>
</dbReference>
<dbReference type="InterPro" id="IPR027417">
    <property type="entry name" value="P-loop_NTPase"/>
</dbReference>
<feature type="compositionally biased region" description="Acidic residues" evidence="6">
    <location>
        <begin position="1132"/>
        <end position="1143"/>
    </location>
</feature>
<feature type="compositionally biased region" description="Basic and acidic residues" evidence="6">
    <location>
        <begin position="1315"/>
        <end position="1338"/>
    </location>
</feature>
<feature type="compositionally biased region" description="Polar residues" evidence="6">
    <location>
        <begin position="1147"/>
        <end position="1159"/>
    </location>
</feature>
<feature type="region of interest" description="Disordered" evidence="6">
    <location>
        <begin position="130"/>
        <end position="156"/>
    </location>
</feature>
<feature type="region of interest" description="Disordered" evidence="6">
    <location>
        <begin position="885"/>
        <end position="1015"/>
    </location>
</feature>
<dbReference type="SMART" id="SM00240">
    <property type="entry name" value="FHA"/>
    <property type="match status" value="1"/>
</dbReference>